<proteinExistence type="predicted"/>
<accession>A0A084WHY1</accession>
<evidence type="ECO:0000313" key="4">
    <source>
        <dbReference type="Proteomes" id="UP000030765"/>
    </source>
</evidence>
<feature type="compositionally biased region" description="Polar residues" evidence="1">
    <location>
        <begin position="153"/>
        <end position="169"/>
    </location>
</feature>
<evidence type="ECO:0000313" key="3">
    <source>
        <dbReference type="EnsemblMetazoa" id="ASIC017845-PA"/>
    </source>
</evidence>
<reference evidence="3" key="2">
    <citation type="submission" date="2020-05" db="UniProtKB">
        <authorList>
            <consortium name="EnsemblMetazoa"/>
        </authorList>
    </citation>
    <scope>IDENTIFICATION</scope>
</reference>
<feature type="compositionally biased region" description="Low complexity" evidence="1">
    <location>
        <begin position="380"/>
        <end position="393"/>
    </location>
</feature>
<name>A0A084WHY1_ANOSI</name>
<feature type="region of interest" description="Disordered" evidence="1">
    <location>
        <begin position="1"/>
        <end position="169"/>
    </location>
</feature>
<keyword evidence="4" id="KW-1185">Reference proteome</keyword>
<evidence type="ECO:0000256" key="1">
    <source>
        <dbReference type="SAM" id="MobiDB-lite"/>
    </source>
</evidence>
<feature type="compositionally biased region" description="Polar residues" evidence="1">
    <location>
        <begin position="1287"/>
        <end position="1303"/>
    </location>
</feature>
<feature type="compositionally biased region" description="Polar residues" evidence="1">
    <location>
        <begin position="328"/>
        <end position="337"/>
    </location>
</feature>
<feature type="compositionally biased region" description="Low complexity" evidence="1">
    <location>
        <begin position="1215"/>
        <end position="1225"/>
    </location>
</feature>
<evidence type="ECO:0000313" key="2">
    <source>
        <dbReference type="EMBL" id="KFB49825.1"/>
    </source>
</evidence>
<sequence length="1352" mass="145311">MGTGKTSKIASSSETVSSEQKPTPPNADERSEPKPSIEQTVKPTETGKEDIGSKSSVAFRRVKPKVSILPSAKSAISRNTRSSRAQESPPAELERSGGIVLPPQTSADVEQDTTKLNEVKNTNQDVTPKELASAVEAQQGSREAGNVVDKLNDGSSRLQEQHNPTSLGCSEETMQNEKVAQQSVAPLQQQVCVELQPPTLMPEKSVASQHHQRPAAPDSKTDKENVLHCTKSTTVVEGEEKRAIKEVPVTQSGSTTPSAPVKTIKRKINLGSLPPDVAKLLKSSIGKATFKLAPPHGGKLTTSSAGQTNVPQTVPRSDASTVPPRDNIPSSTKPQELDNQCKVLAQNQTSHPLPETSTQTRQSDCPTDEQITSASSTVETSSNNPSSTIPSNIVHSNDKTSPTVMSPPEEGSSGKTTLSIDRCSDASTSSLISAQTSIQLTEADNKGNVPTVAQSVPPNPAQHSSTGNKKIKKISFLTPTQQKMLMSSLMKGKSKPPEVKVNQPPIASVDQDAIANHIPPDQGTSECTGVDRPSTLTPTTPPSIPTTTVGTSSSERKVEIISHLVLPKLTFSPRRKDDSAKLSLSDSNSEPTWASSVVNPIDHPPPAVSDQYPKILIIHNTGPLSANSSSFSTPTRKPKPAAFGANVFDTGGVIPGTSTPHSLTAAGLSTPEKRHESPGLVTVTVLPRSPSTAVSENRTPPKLPIPDVTVTVVPAGPSHTIHPVSVGSSISPEQRIVPRIVIDKSFVDQDSQSSSSWSSVSSSEQPTKHYKAKSKQQLSSTSGKRVGGVKNNTETQSKAMGCSPKTRDRLRERILKNLESQKNPPPPETTLPKTLRCYPGRTAPPVGGSKTDAMEGNVSTNSTANALRVALQQQPGISHNLQPVDLRMHPTFNDMQAKRDLFKLNSTRAKEIFRKAEALSQDGHAGGSHNIIVDADARATVEGGVSTSSPQTHHTQRQEAFEFRGYSDSCIESDRLACDNQTRTINSILEDLAKKSNESAMEATVDQQPDSDRSSPSVLEIDEAMDSMDSPDQQDDYNAPSEEKMDVGVEPGQEIGYNLEEPLATGSQSSHDTVIPLPESSLSPKESPPPAQTHIIDVVEMIEIGKPSGMVELDSPTPESDTPAGETTKITHPVEREIIVIDEMEPTIVDSSTVQAEEASLEKQPEIENSEIPEESCEADREADRTNDADMEVDEAIKDDCVVEATNLDTKANEPCCSSTSTRSPPAKPVEDHEPTGVDLIVAMAMSMKQEDSDTEDEENSESDSEIDSGGNNFDETNPDMGKEEPSPSTNMRQQKVDSVTRSIQREKRKKKRDEFINLLLRHVNYESLMGELTGKKTAGRRWPMTGYPATR</sequence>
<reference evidence="2 4" key="1">
    <citation type="journal article" date="2014" name="BMC Genomics">
        <title>Genome sequence of Anopheles sinensis provides insight into genetics basis of mosquito competence for malaria parasites.</title>
        <authorList>
            <person name="Zhou D."/>
            <person name="Zhang D."/>
            <person name="Ding G."/>
            <person name="Shi L."/>
            <person name="Hou Q."/>
            <person name="Ye Y."/>
            <person name="Xu Y."/>
            <person name="Zhou H."/>
            <person name="Xiong C."/>
            <person name="Li S."/>
            <person name="Yu J."/>
            <person name="Hong S."/>
            <person name="Yu X."/>
            <person name="Zou P."/>
            <person name="Chen C."/>
            <person name="Chang X."/>
            <person name="Wang W."/>
            <person name="Lv Y."/>
            <person name="Sun Y."/>
            <person name="Ma L."/>
            <person name="Shen B."/>
            <person name="Zhu C."/>
        </authorList>
    </citation>
    <scope>NUCLEOTIDE SEQUENCE [LARGE SCALE GENOMIC DNA]</scope>
</reference>
<feature type="region of interest" description="Disordered" evidence="1">
    <location>
        <begin position="1153"/>
        <end position="1192"/>
    </location>
</feature>
<feature type="region of interest" description="Disordered" evidence="1">
    <location>
        <begin position="997"/>
        <end position="1016"/>
    </location>
</feature>
<feature type="compositionally biased region" description="Acidic residues" evidence="1">
    <location>
        <begin position="1168"/>
        <end position="1177"/>
    </location>
</feature>
<organism evidence="2">
    <name type="scientific">Anopheles sinensis</name>
    <name type="common">Mosquito</name>
    <dbReference type="NCBI Taxonomy" id="74873"/>
    <lineage>
        <taxon>Eukaryota</taxon>
        <taxon>Metazoa</taxon>
        <taxon>Ecdysozoa</taxon>
        <taxon>Arthropoda</taxon>
        <taxon>Hexapoda</taxon>
        <taxon>Insecta</taxon>
        <taxon>Pterygota</taxon>
        <taxon>Neoptera</taxon>
        <taxon>Endopterygota</taxon>
        <taxon>Diptera</taxon>
        <taxon>Nematocera</taxon>
        <taxon>Culicoidea</taxon>
        <taxon>Culicidae</taxon>
        <taxon>Anophelinae</taxon>
        <taxon>Anopheles</taxon>
    </lineage>
</organism>
<feature type="compositionally biased region" description="Low complexity" evidence="1">
    <location>
        <begin position="1076"/>
        <end position="1085"/>
    </location>
</feature>
<feature type="compositionally biased region" description="Basic and acidic residues" evidence="1">
    <location>
        <begin position="1178"/>
        <end position="1188"/>
    </location>
</feature>
<dbReference type="EMBL" id="ATLV01023896">
    <property type="status" value="NOT_ANNOTATED_CDS"/>
    <property type="molecule type" value="Genomic_DNA"/>
</dbReference>
<feature type="compositionally biased region" description="Polar residues" evidence="1">
    <location>
        <begin position="74"/>
        <end position="86"/>
    </location>
</feature>
<feature type="region of interest" description="Disordered" evidence="1">
    <location>
        <begin position="1212"/>
        <end position="1233"/>
    </location>
</feature>
<feature type="region of interest" description="Disordered" evidence="1">
    <location>
        <begin position="747"/>
        <end position="805"/>
    </location>
</feature>
<feature type="region of interest" description="Disordered" evidence="1">
    <location>
        <begin position="294"/>
        <end position="337"/>
    </location>
</feature>
<protein>
    <submittedName>
        <fullName evidence="2 3">Uncharacterized protein</fullName>
    </submittedName>
</protein>
<dbReference type="STRING" id="74873.A0A084WHY1"/>
<feature type="region of interest" description="Disordered" evidence="1">
    <location>
        <begin position="519"/>
        <end position="555"/>
    </location>
</feature>
<feature type="region of interest" description="Disordered" evidence="1">
    <location>
        <begin position="349"/>
        <end position="419"/>
    </location>
</feature>
<feature type="compositionally biased region" description="Polar residues" evidence="1">
    <location>
        <begin position="349"/>
        <end position="379"/>
    </location>
</feature>
<feature type="compositionally biased region" description="Polar residues" evidence="1">
    <location>
        <begin position="249"/>
        <end position="258"/>
    </location>
</feature>
<feature type="region of interest" description="Disordered" evidence="1">
    <location>
        <begin position="1025"/>
        <end position="1044"/>
    </location>
</feature>
<dbReference type="Proteomes" id="UP000030765">
    <property type="component" value="Unassembled WGS sequence"/>
</dbReference>
<feature type="compositionally biased region" description="Polar residues" evidence="1">
    <location>
        <begin position="300"/>
        <end position="320"/>
    </location>
</feature>
<dbReference type="EMBL" id="KE525347">
    <property type="protein sequence ID" value="KFB49825.1"/>
    <property type="molecule type" value="Genomic_DNA"/>
</dbReference>
<dbReference type="VEuPathDB" id="VectorBase:ASIC017845"/>
<feature type="region of interest" description="Disordered" evidence="1">
    <location>
        <begin position="1063"/>
        <end position="1091"/>
    </location>
</feature>
<feature type="compositionally biased region" description="Polar residues" evidence="1">
    <location>
        <begin position="1"/>
        <end position="21"/>
    </location>
</feature>
<feature type="region of interest" description="Disordered" evidence="1">
    <location>
        <begin position="1249"/>
        <end position="1315"/>
    </location>
</feature>
<feature type="compositionally biased region" description="Low complexity" evidence="1">
    <location>
        <begin position="748"/>
        <end position="763"/>
    </location>
</feature>
<gene>
    <name evidence="2" type="ORF">ZHAS_00017845</name>
</gene>
<dbReference type="EnsemblMetazoa" id="ASIC017845-RA">
    <property type="protein sequence ID" value="ASIC017845-PA"/>
    <property type="gene ID" value="ASIC017845"/>
</dbReference>
<feature type="compositionally biased region" description="Acidic residues" evidence="1">
    <location>
        <begin position="1253"/>
        <end position="1267"/>
    </location>
</feature>
<feature type="region of interest" description="Disordered" evidence="1">
    <location>
        <begin position="575"/>
        <end position="606"/>
    </location>
</feature>
<feature type="region of interest" description="Disordered" evidence="1">
    <location>
        <begin position="202"/>
        <end position="262"/>
    </location>
</feature>